<dbReference type="SUPFAM" id="SSF51445">
    <property type="entry name" value="(Trans)glycosidases"/>
    <property type="match status" value="1"/>
</dbReference>
<dbReference type="InterPro" id="IPR017853">
    <property type="entry name" value="GH"/>
</dbReference>
<dbReference type="GO" id="GO:0005975">
    <property type="term" value="P:carbohydrate metabolic process"/>
    <property type="evidence" value="ECO:0007669"/>
    <property type="project" value="InterPro"/>
</dbReference>
<feature type="domain" description="Glycosyl hydrolase family 13 catalytic" evidence="1">
    <location>
        <begin position="269"/>
        <end position="690"/>
    </location>
</feature>
<dbReference type="Pfam" id="PF00128">
    <property type="entry name" value="Alpha-amylase"/>
    <property type="match status" value="1"/>
</dbReference>
<dbReference type="AlphaFoldDB" id="A0AAU7D2R2"/>
<evidence type="ECO:0000259" key="1">
    <source>
        <dbReference type="SMART" id="SM00642"/>
    </source>
</evidence>
<dbReference type="PANTHER" id="PTHR47786">
    <property type="entry name" value="ALPHA-1,4-GLUCAN:MALTOSE-1-PHOSPHATE MALTOSYLTRANSFERASE"/>
    <property type="match status" value="1"/>
</dbReference>
<sequence>MNEVRGTQADPAGYINPGALYAMGLIDEASHALIAHYRKHVDPNVITEALAWFGDRVGQASLDNLLLAFVTKFPSTSVYVGEQEPAQWLRGATDGIEHRAAALEELLLLWTANANPAFEPFQELFDDSDLAAATVYPKVVEGFRDYFGSKPSLGPGLPNLFDMLRAPVLAAPQSLSGQLEFIRGQWVTYLGETLRDVILAEDILREEEVAIWMRFHPPSPDAGMRQKGHAHFHQDQHSEVPQFASSQEEYEKFSPDKDWMPNTVMVAKSTYVWLAQLSKQYGRPVHRLNEIPDEELDSLARQGMNALWLIGIWERSRASRIIKRYCGNGEAVASAYSLYDYTIAAELGGEAAYTNLRDRAFARGIRLASDMVPNHMGIDSSWVIDHPEWFLSRPDCPYPAYQFSGPNLSGDHRVEIKIEDHYYEQTDAAVVFRRRDNWTGDIRYVYHGNDGTSFPWNDTAQLNYLSAAVREQVIQTILHVARLFPIIRFDAAMTLAKRHIQRLWFPSPGSAGAIPSRAECGMTTAEFDAAIPEEFWREVVDRVATEVPGTLLLAEAFWLMEGYFVRTLGMHRVYNSAFMNMMRDEENAKYRQVLKSTLEFDPGIMKRYVNFMSNPDERTAIDQFGSDDKYFGVTTMMATLPGLPMFGHGQVQGLTEKYGMEYFRPRYDESPNTWLVDRHQREIAPLLHNRALFAESDNFLLYDLWKDDGTVDENVFAYSNRRGNERALIIYHNKFASTRGTVHNSVAYQDKATGMLRQRSLQEGLGLPADGSILIAYRNITNGLEYLRRASDLTSSGFHIDLEAYQHTVLLNWRELTADAEHPWDRLHDALHGAGVESLDEALLGLKLVPLHEAILELLAPEMMGRLAAAADEAAILAKPRKPKNRPKPEPAADEEELLQPLLHSAVQVIDEARKIYLAKVGLTAQGQAGLRNGMIAHRLEQQIRSLIKLPQLAAGFSFEGPAPIRTVLPGTGAGVVNTKVWGLPLAYLLLEGLAQTVDADQTDEAALALFEKLRLRDVFARAFAALGLKTEDSWRAAARIRLLFLSGCNSTEQQLPGVVPPDDQELETIFGFPPKLWKDPDFRWLIGLHDDGGKQYFVQESQEELLWWCQLPCLLKLTRTPSQQELLLSLKAKLEDATTKAKIAKYQLAPETSVSKLGED</sequence>
<protein>
    <submittedName>
        <fullName evidence="2">Alpha-amylase family glycosyl hydrolase</fullName>
    </submittedName>
</protein>
<dbReference type="EMBL" id="CP121194">
    <property type="protein sequence ID" value="XBH11637.1"/>
    <property type="molecule type" value="Genomic_DNA"/>
</dbReference>
<keyword evidence="2" id="KW-0378">Hydrolase</keyword>
<dbReference type="PANTHER" id="PTHR47786:SF2">
    <property type="entry name" value="GLYCOSYL HYDROLASE FAMILY 13 CATALYTIC DOMAIN-CONTAINING PROTEIN"/>
    <property type="match status" value="1"/>
</dbReference>
<dbReference type="RefSeq" id="WP_348269127.1">
    <property type="nucleotide sequence ID" value="NZ_CP121194.1"/>
</dbReference>
<organism evidence="2">
    <name type="scientific">Edaphobacter paludis</name>
    <dbReference type="NCBI Taxonomy" id="3035702"/>
    <lineage>
        <taxon>Bacteria</taxon>
        <taxon>Pseudomonadati</taxon>
        <taxon>Acidobacteriota</taxon>
        <taxon>Terriglobia</taxon>
        <taxon>Terriglobales</taxon>
        <taxon>Acidobacteriaceae</taxon>
        <taxon>Edaphobacter</taxon>
    </lineage>
</organism>
<dbReference type="InterPro" id="IPR006047">
    <property type="entry name" value="GH13_cat_dom"/>
</dbReference>
<dbReference type="KEGG" id="epl:P4G45_07900"/>
<dbReference type="Gene3D" id="3.20.20.80">
    <property type="entry name" value="Glycosidases"/>
    <property type="match status" value="2"/>
</dbReference>
<evidence type="ECO:0000313" key="2">
    <source>
        <dbReference type="EMBL" id="XBH11637.1"/>
    </source>
</evidence>
<dbReference type="GO" id="GO:0016787">
    <property type="term" value="F:hydrolase activity"/>
    <property type="evidence" value="ECO:0007669"/>
    <property type="project" value="UniProtKB-KW"/>
</dbReference>
<name>A0AAU7D2R2_9BACT</name>
<accession>A0AAU7D2R2</accession>
<gene>
    <name evidence="2" type="ORF">P4G45_07900</name>
</gene>
<dbReference type="SMART" id="SM00642">
    <property type="entry name" value="Aamy"/>
    <property type="match status" value="1"/>
</dbReference>
<reference evidence="2" key="1">
    <citation type="submission" date="2023-03" db="EMBL/GenBank/DDBJ databases">
        <title>Edaphobacter sp.</title>
        <authorList>
            <person name="Huber K.J."/>
            <person name="Papendorf J."/>
            <person name="Pilke C."/>
            <person name="Bunk B."/>
            <person name="Sproeer C."/>
            <person name="Pester M."/>
        </authorList>
    </citation>
    <scope>NUCLEOTIDE SEQUENCE</scope>
    <source>
        <strain evidence="2">DSM 109919</strain>
    </source>
</reference>
<proteinExistence type="predicted"/>